<name>A0A507B9I1_9PEZI</name>
<comment type="caution">
    <text evidence="9">The sequence shown here is derived from an EMBL/GenBank/DDBJ whole genome shotgun (WGS) entry which is preliminary data.</text>
</comment>
<dbReference type="OrthoDB" id="96314at2759"/>
<dbReference type="InterPro" id="IPR024607">
    <property type="entry name" value="Sulfatase_CS"/>
</dbReference>
<dbReference type="PANTHER" id="PTHR43108">
    <property type="entry name" value="N-ACETYLGLUCOSAMINE-6-SULFATASE FAMILY MEMBER"/>
    <property type="match status" value="1"/>
</dbReference>
<feature type="signal peptide" evidence="7">
    <location>
        <begin position="1"/>
        <end position="23"/>
    </location>
</feature>
<dbReference type="Pfam" id="PF00884">
    <property type="entry name" value="Sulfatase"/>
    <property type="match status" value="1"/>
</dbReference>
<dbReference type="EMBL" id="SKBQ01000034">
    <property type="protein sequence ID" value="TPX13428.1"/>
    <property type="molecule type" value="Genomic_DNA"/>
</dbReference>
<evidence type="ECO:0000313" key="9">
    <source>
        <dbReference type="EMBL" id="TPX13428.1"/>
    </source>
</evidence>
<keyword evidence="3 5" id="KW-0378">Hydrolase</keyword>
<evidence type="ECO:0000256" key="6">
    <source>
        <dbReference type="PIRSR" id="PIRSR000972-50"/>
    </source>
</evidence>
<sequence>MVRLSGAVPRAFVLLSGLAAASSLDNFLQKPLQHLGDLIRSGKDDGIAGGKSGQRRPNVVFILTDDQDLHMGSLDYMPLTKKHITEQGTFFKRHFCTTAVCCPSRVSLLTGKLAHNTNVTDVTPPYGGFPKFVSEGHNDAYLPVFLQEAGYNTYYTGKLFNAHTVDNYADPYPRGWTSSDFLLDPYTYQYLNATFQRNRDPPINHEGEYTTDVLAGKALGLLDEALGSDKPFFLGVGVTAPHAHVDPFPIDLGPGELKARGEAATFMIGGADGKSVMKPPIAAERHKHLFQDVVVPRTENFNPDKESGASWIRQQPKQPEANVAFNDHFYRQRLRALQAVDELVDSVFEKLEAAGILDNTYVFYSADNGYHIGQHRLQPGKECGYEEDVNIPLIVRGPGVPAGQVSEIVTTHTDLLPTFLNLAQADHPSSEFDGVFVPLTEQGLEDAKETRHEHVTVEYWGISLSEGAWGQFGSNETFWITNNTYKSLRVISKEYNLYYSVWCSNEHELYDLNTDPGQLNNLLHPDTKSPSTLLGHSVDTIVSRLDALLFVTKSCKGSTCTRPWQALHPQGNVGSLRDALSPRFDAFYKQQPSIKYSRCEPGYIVEAEGPQFEKHGYAYWKGTRWSDWT</sequence>
<keyword evidence="2 7" id="KW-0732">Signal</keyword>
<keyword evidence="10" id="KW-1185">Reference proteome</keyword>
<evidence type="ECO:0000256" key="3">
    <source>
        <dbReference type="ARBA" id="ARBA00022801"/>
    </source>
</evidence>
<dbReference type="STRING" id="1093900.A0A507B9I1"/>
<dbReference type="InterPro" id="IPR017850">
    <property type="entry name" value="Alkaline_phosphatase_core_sf"/>
</dbReference>
<comment type="catalytic activity">
    <reaction evidence="5">
        <text>an aryl sulfate + H2O = a phenol + sulfate + H(+)</text>
        <dbReference type="Rhea" id="RHEA:17261"/>
        <dbReference type="ChEBI" id="CHEBI:15377"/>
        <dbReference type="ChEBI" id="CHEBI:15378"/>
        <dbReference type="ChEBI" id="CHEBI:16189"/>
        <dbReference type="ChEBI" id="CHEBI:33853"/>
        <dbReference type="ChEBI" id="CHEBI:140317"/>
        <dbReference type="EC" id="3.1.6.1"/>
    </reaction>
</comment>
<comment type="similarity">
    <text evidence="1 5">Belongs to the sulfatase family.</text>
</comment>
<dbReference type="GeneID" id="41973605"/>
<feature type="modified residue" description="3-oxoalanine (Cys)" evidence="6">
    <location>
        <position position="101"/>
    </location>
</feature>
<evidence type="ECO:0000256" key="5">
    <source>
        <dbReference type="PIRNR" id="PIRNR000972"/>
    </source>
</evidence>
<evidence type="ECO:0000256" key="7">
    <source>
        <dbReference type="SAM" id="SignalP"/>
    </source>
</evidence>
<dbReference type="InterPro" id="IPR012083">
    <property type="entry name" value="Arylsulfatase"/>
</dbReference>
<dbReference type="SUPFAM" id="SSF53649">
    <property type="entry name" value="Alkaline phosphatase-like"/>
    <property type="match status" value="1"/>
</dbReference>
<dbReference type="InParanoid" id="A0A507B9I1"/>
<reference evidence="9 10" key="1">
    <citation type="submission" date="2019-06" db="EMBL/GenBank/DDBJ databases">
        <title>Draft genome sequence of the filamentous fungus Phialemoniopsis curvata isolated from diesel fuel.</title>
        <authorList>
            <person name="Varaljay V.A."/>
            <person name="Lyon W.J."/>
            <person name="Crouch A.L."/>
            <person name="Drake C.E."/>
            <person name="Hollomon J.M."/>
            <person name="Nadeau L.J."/>
            <person name="Nunn H.S."/>
            <person name="Stevenson B.S."/>
            <person name="Bojanowski C.L."/>
            <person name="Crookes-Goodson W.J."/>
        </authorList>
    </citation>
    <scope>NUCLEOTIDE SEQUENCE [LARGE SCALE GENOMIC DNA]</scope>
    <source>
        <strain evidence="9 10">D216</strain>
    </source>
</reference>
<feature type="domain" description="Sulfatase N-terminal" evidence="8">
    <location>
        <begin position="57"/>
        <end position="424"/>
    </location>
</feature>
<keyword evidence="4" id="KW-0325">Glycoprotein</keyword>
<dbReference type="InterPro" id="IPR000917">
    <property type="entry name" value="Sulfatase_N"/>
</dbReference>
<comment type="PTM">
    <text evidence="6">The conversion to 3-oxoalanine (also known as C-formylglycine, FGly), of a serine or cysteine residue in prokaryotes and of a cysteine residue in eukaryotes, is critical for catalytic activity.</text>
</comment>
<dbReference type="RefSeq" id="XP_030995139.1">
    <property type="nucleotide sequence ID" value="XM_031140760.1"/>
</dbReference>
<dbReference type="EC" id="3.1.6.1" evidence="5"/>
<organism evidence="9 10">
    <name type="scientific">Thyridium curvatum</name>
    <dbReference type="NCBI Taxonomy" id="1093900"/>
    <lineage>
        <taxon>Eukaryota</taxon>
        <taxon>Fungi</taxon>
        <taxon>Dikarya</taxon>
        <taxon>Ascomycota</taxon>
        <taxon>Pezizomycotina</taxon>
        <taxon>Sordariomycetes</taxon>
        <taxon>Sordariomycetidae</taxon>
        <taxon>Thyridiales</taxon>
        <taxon>Thyridiaceae</taxon>
        <taxon>Thyridium</taxon>
    </lineage>
</organism>
<dbReference type="Proteomes" id="UP000319257">
    <property type="component" value="Unassembled WGS sequence"/>
</dbReference>
<evidence type="ECO:0000313" key="10">
    <source>
        <dbReference type="Proteomes" id="UP000319257"/>
    </source>
</evidence>
<dbReference type="FunFam" id="3.40.720.10:FF:000051">
    <property type="entry name" value="Arylsulfatase"/>
    <property type="match status" value="1"/>
</dbReference>
<dbReference type="Gene3D" id="3.40.720.10">
    <property type="entry name" value="Alkaline Phosphatase, subunit A"/>
    <property type="match status" value="1"/>
</dbReference>
<proteinExistence type="inferred from homology"/>
<evidence type="ECO:0000259" key="8">
    <source>
        <dbReference type="Pfam" id="PF00884"/>
    </source>
</evidence>
<feature type="chain" id="PRO_5021449750" description="Arylsulfatase" evidence="7">
    <location>
        <begin position="24"/>
        <end position="629"/>
    </location>
</feature>
<evidence type="ECO:0000256" key="4">
    <source>
        <dbReference type="ARBA" id="ARBA00023180"/>
    </source>
</evidence>
<accession>A0A507B9I1</accession>
<evidence type="ECO:0000256" key="1">
    <source>
        <dbReference type="ARBA" id="ARBA00008779"/>
    </source>
</evidence>
<dbReference type="GO" id="GO:0004065">
    <property type="term" value="F:arylsulfatase activity"/>
    <property type="evidence" value="ECO:0007669"/>
    <property type="project" value="UniProtKB-UniRule"/>
</dbReference>
<dbReference type="AlphaFoldDB" id="A0A507B9I1"/>
<dbReference type="CDD" id="cd16147">
    <property type="entry name" value="G6S"/>
    <property type="match status" value="1"/>
</dbReference>
<dbReference type="PANTHER" id="PTHR43108:SF8">
    <property type="entry name" value="SD21168P"/>
    <property type="match status" value="1"/>
</dbReference>
<dbReference type="GO" id="GO:0018958">
    <property type="term" value="P:phenol-containing compound metabolic process"/>
    <property type="evidence" value="ECO:0007669"/>
    <property type="project" value="InterPro"/>
</dbReference>
<protein>
    <recommendedName>
        <fullName evidence="5">Arylsulfatase</fullName>
        <shortName evidence="5">AS</shortName>
        <ecNumber evidence="5">3.1.6.1</ecNumber>
    </recommendedName>
    <alternativeName>
        <fullName evidence="5">Aryl-sulfate sulphohydrolase</fullName>
    </alternativeName>
</protein>
<evidence type="ECO:0000256" key="2">
    <source>
        <dbReference type="ARBA" id="ARBA00022729"/>
    </source>
</evidence>
<dbReference type="GO" id="GO:0005539">
    <property type="term" value="F:glycosaminoglycan binding"/>
    <property type="evidence" value="ECO:0007669"/>
    <property type="project" value="TreeGrafter"/>
</dbReference>
<dbReference type="PROSITE" id="PS00523">
    <property type="entry name" value="SULFATASE_1"/>
    <property type="match status" value="1"/>
</dbReference>
<gene>
    <name evidence="9" type="ORF">E0L32_006158</name>
</gene>
<dbReference type="GO" id="GO:0008449">
    <property type="term" value="F:N-acetylglucosamine-6-sulfatase activity"/>
    <property type="evidence" value="ECO:0007669"/>
    <property type="project" value="TreeGrafter"/>
</dbReference>
<dbReference type="PIRSF" id="PIRSF000972">
    <property type="entry name" value="Arylsulf_plant"/>
    <property type="match status" value="1"/>
</dbReference>